<dbReference type="PANTHER" id="PTHR21461">
    <property type="entry name" value="GLYCOSYLTRANSFERASE FAMILY 92 PROTEIN"/>
    <property type="match status" value="1"/>
</dbReference>
<dbReference type="PANTHER" id="PTHR21461:SF69">
    <property type="entry name" value="GLYCOSYLTRANSFERASE FAMILY 92 PROTEIN"/>
    <property type="match status" value="1"/>
</dbReference>
<dbReference type="Proteomes" id="UP001159428">
    <property type="component" value="Unassembled WGS sequence"/>
</dbReference>
<dbReference type="GO" id="GO:0016020">
    <property type="term" value="C:membrane"/>
    <property type="evidence" value="ECO:0007669"/>
    <property type="project" value="UniProtKB-SubCell"/>
</dbReference>
<proteinExistence type="inferred from homology"/>
<dbReference type="GO" id="GO:0016757">
    <property type="term" value="F:glycosyltransferase activity"/>
    <property type="evidence" value="ECO:0007669"/>
    <property type="project" value="UniProtKB-UniRule"/>
</dbReference>
<reference evidence="9 10" key="1">
    <citation type="submission" date="2022-05" db="EMBL/GenBank/DDBJ databases">
        <authorList>
            <consortium name="Genoscope - CEA"/>
            <person name="William W."/>
        </authorList>
    </citation>
    <scope>NUCLEOTIDE SEQUENCE [LARGE SCALE GENOMIC DNA]</scope>
</reference>
<keyword evidence="3 8" id="KW-0328">Glycosyltransferase</keyword>
<keyword evidence="6 8" id="KW-1133">Transmembrane helix</keyword>
<comment type="subcellular location">
    <subcellularLocation>
        <location evidence="1">Membrane</location>
        <topology evidence="1">Single-pass membrane protein</topology>
    </subcellularLocation>
</comment>
<keyword evidence="7 8" id="KW-0472">Membrane</keyword>
<dbReference type="EC" id="2.4.1.-" evidence="8"/>
<name>A0AAU9WMW7_9CNID</name>
<dbReference type="EMBL" id="CALNXJ010000017">
    <property type="protein sequence ID" value="CAH3119663.1"/>
    <property type="molecule type" value="Genomic_DNA"/>
</dbReference>
<organism evidence="9 10">
    <name type="scientific">Pocillopora meandrina</name>
    <dbReference type="NCBI Taxonomy" id="46732"/>
    <lineage>
        <taxon>Eukaryota</taxon>
        <taxon>Metazoa</taxon>
        <taxon>Cnidaria</taxon>
        <taxon>Anthozoa</taxon>
        <taxon>Hexacorallia</taxon>
        <taxon>Scleractinia</taxon>
        <taxon>Astrocoeniina</taxon>
        <taxon>Pocilloporidae</taxon>
        <taxon>Pocillopora</taxon>
    </lineage>
</organism>
<keyword evidence="10" id="KW-1185">Reference proteome</keyword>
<gene>
    <name evidence="9" type="ORF">PMEA_00008389</name>
</gene>
<comment type="caution">
    <text evidence="9">The sequence shown here is derived from an EMBL/GenBank/DDBJ whole genome shotgun (WGS) entry which is preliminary data.</text>
</comment>
<evidence type="ECO:0000256" key="6">
    <source>
        <dbReference type="ARBA" id="ARBA00022989"/>
    </source>
</evidence>
<dbReference type="AlphaFoldDB" id="A0AAU9WMW7"/>
<protein>
    <recommendedName>
        <fullName evidence="8">Glycosyltransferase family 92 protein</fullName>
        <ecNumber evidence="8">2.4.1.-</ecNumber>
    </recommendedName>
</protein>
<feature type="transmembrane region" description="Helical" evidence="8">
    <location>
        <begin position="12"/>
        <end position="34"/>
    </location>
</feature>
<evidence type="ECO:0000256" key="2">
    <source>
        <dbReference type="ARBA" id="ARBA00007647"/>
    </source>
</evidence>
<accession>A0AAU9WMW7</accession>
<evidence type="ECO:0000256" key="5">
    <source>
        <dbReference type="ARBA" id="ARBA00022692"/>
    </source>
</evidence>
<evidence type="ECO:0000256" key="4">
    <source>
        <dbReference type="ARBA" id="ARBA00022679"/>
    </source>
</evidence>
<dbReference type="GO" id="GO:0005737">
    <property type="term" value="C:cytoplasm"/>
    <property type="evidence" value="ECO:0007669"/>
    <property type="project" value="TreeGrafter"/>
</dbReference>
<evidence type="ECO:0000256" key="8">
    <source>
        <dbReference type="RuleBase" id="RU366017"/>
    </source>
</evidence>
<dbReference type="Pfam" id="PF01697">
    <property type="entry name" value="Glyco_transf_92"/>
    <property type="match status" value="1"/>
</dbReference>
<sequence length="471" mass="54376">MSRRQTKRLLKKACIFAVVGVVILSSFLILPGSFGPQMVSTKIQGLQEKTQLKMETTQSSFIKESYSAEEKDFMGVSAADNFFPLQKSRPERCSRIREEKLQFYEIVQGSVIYSAFLDYRFKDQTFIRMISIFPSYSESPQMYCHFLDLRTEEYFTSVVEIEELGTNDGFTFQGYLSSCDLPDEIDSYTLCSVNVSMEPESFRQTDENTKQIPLHVSEDQPVDTETYGLCIPPISGEISAGRLVEFLELSEILGVSHFVFYDANLSDKTLRVLQYYQEIGAVTLNPWALPQNIASNIQDDGQTVALNDCLYRNIDRFKYVAFNKLEEFIVPLQSKRTLEIFETESDEDTAGLCFQGFTFDTSKFEEKRPHILLYTQRYAARTKVPTEESARCIVSPKNVFSLELNAISNPSETFYITRNVETRVGHVFRYGECNYDECNSSFQDLTMAKYREELEKRFNLTMIYLQQYRVV</sequence>
<comment type="similarity">
    <text evidence="2 8">Belongs to the glycosyltransferase 92 family.</text>
</comment>
<evidence type="ECO:0000313" key="10">
    <source>
        <dbReference type="Proteomes" id="UP001159428"/>
    </source>
</evidence>
<evidence type="ECO:0000256" key="1">
    <source>
        <dbReference type="ARBA" id="ARBA00004167"/>
    </source>
</evidence>
<evidence type="ECO:0000256" key="3">
    <source>
        <dbReference type="ARBA" id="ARBA00022676"/>
    </source>
</evidence>
<dbReference type="InterPro" id="IPR008166">
    <property type="entry name" value="Glyco_transf_92"/>
</dbReference>
<keyword evidence="5 8" id="KW-0812">Transmembrane</keyword>
<evidence type="ECO:0000313" key="9">
    <source>
        <dbReference type="EMBL" id="CAH3119663.1"/>
    </source>
</evidence>
<evidence type="ECO:0000256" key="7">
    <source>
        <dbReference type="ARBA" id="ARBA00023136"/>
    </source>
</evidence>
<keyword evidence="4 8" id="KW-0808">Transferase</keyword>